<dbReference type="SUPFAM" id="SSF52540">
    <property type="entry name" value="P-loop containing nucleoside triphosphate hydrolases"/>
    <property type="match status" value="1"/>
</dbReference>
<protein>
    <submittedName>
        <fullName evidence="2">Guanylate-binding protein, N-terminal domain-containing protein</fullName>
    </submittedName>
</protein>
<dbReference type="GO" id="GO:0003924">
    <property type="term" value="F:GTPase activity"/>
    <property type="evidence" value="ECO:0007669"/>
    <property type="project" value="InterPro"/>
</dbReference>
<dbReference type="InterPro" id="IPR015894">
    <property type="entry name" value="Guanylate-bd_N"/>
</dbReference>
<dbReference type="EMBL" id="GDID01005934">
    <property type="protein sequence ID" value="JAP90672.1"/>
    <property type="molecule type" value="Transcribed_RNA"/>
</dbReference>
<dbReference type="AlphaFoldDB" id="A0A146K1A6"/>
<evidence type="ECO:0000313" key="2">
    <source>
        <dbReference type="EMBL" id="JAP90672.1"/>
    </source>
</evidence>
<reference evidence="2" key="1">
    <citation type="submission" date="2015-07" db="EMBL/GenBank/DDBJ databases">
        <title>Adaptation to a free-living lifestyle via gene acquisitions in the diplomonad Trepomonas sp. PC1.</title>
        <authorList>
            <person name="Xu F."/>
            <person name="Jerlstrom-Hultqvist J."/>
            <person name="Kolisko M."/>
            <person name="Simpson A.G.B."/>
            <person name="Roger A.J."/>
            <person name="Svard S.G."/>
            <person name="Andersson J.O."/>
        </authorList>
    </citation>
    <scope>NUCLEOTIDE SEQUENCE</scope>
    <source>
        <strain evidence="2">PC1</strain>
    </source>
</reference>
<organism evidence="2">
    <name type="scientific">Trepomonas sp. PC1</name>
    <dbReference type="NCBI Taxonomy" id="1076344"/>
    <lineage>
        <taxon>Eukaryota</taxon>
        <taxon>Metamonada</taxon>
        <taxon>Diplomonadida</taxon>
        <taxon>Hexamitidae</taxon>
        <taxon>Hexamitinae</taxon>
        <taxon>Trepomonas</taxon>
    </lineage>
</organism>
<dbReference type="Gene3D" id="3.40.50.300">
    <property type="entry name" value="P-loop containing nucleotide triphosphate hydrolases"/>
    <property type="match status" value="1"/>
</dbReference>
<gene>
    <name evidence="2" type="ORF">TPC1_20029</name>
</gene>
<feature type="non-terminal residue" evidence="2">
    <location>
        <position position="1"/>
    </location>
</feature>
<sequence length="345" mass="39077">KTQTLFVGINQKLCQVSLSFRYKQAGQITETNQLSFLAIYIPKQYFTSTMNMEPQMYTALVAVDGEFTAQLNGALLQQIEQCEKPIFVCVSGTFRAGKSCKANQLVHGRAGTRDAAQPFPSAVNHQSHTKGLMFYGPIKYETFLRTHYIDHEQGAKATDVWIVDTEGLDVARSRRSKYLFQSLLSFMPFFDFSVVVQSSPINTAMLLPIKNIKEISSLLAPTHQKPIWTILYCGFQFTMMQIQNANQNAVKMMLEEADELFQETANEVKFEVAVVSFPHNALQEEAFEEAYWGQMHALTTQFHTKILMGKGRSGSEFAADVRATFERIVNNFPDPKWSSIVQDNQ</sequence>
<proteinExistence type="predicted"/>
<dbReference type="InterPro" id="IPR027417">
    <property type="entry name" value="P-loop_NTPase"/>
</dbReference>
<feature type="domain" description="Guanylate-binding protein N-terminal" evidence="1">
    <location>
        <begin position="70"/>
        <end position="174"/>
    </location>
</feature>
<dbReference type="GO" id="GO:0005525">
    <property type="term" value="F:GTP binding"/>
    <property type="evidence" value="ECO:0007669"/>
    <property type="project" value="InterPro"/>
</dbReference>
<dbReference type="Pfam" id="PF02263">
    <property type="entry name" value="GBP"/>
    <property type="match status" value="1"/>
</dbReference>
<evidence type="ECO:0000259" key="1">
    <source>
        <dbReference type="Pfam" id="PF02263"/>
    </source>
</evidence>
<name>A0A146K1A6_9EUKA</name>
<accession>A0A146K1A6</accession>